<dbReference type="PANTHER" id="PTHR22874:SF1">
    <property type="entry name" value="ACTIVATING MOLECULE IN BECN1-REGULATED AUTOPHAGY PROTEIN 1"/>
    <property type="match status" value="1"/>
</dbReference>
<evidence type="ECO:0000256" key="1">
    <source>
        <dbReference type="SAM" id="MobiDB-lite"/>
    </source>
</evidence>
<dbReference type="GO" id="GO:1990756">
    <property type="term" value="F:ubiquitin-like ligase-substrate adaptor activity"/>
    <property type="evidence" value="ECO:0007669"/>
    <property type="project" value="TreeGrafter"/>
</dbReference>
<dbReference type="PANTHER" id="PTHR22874">
    <property type="entry name" value="ACTIVATING MOLECULE IN BECN1-REGULATED AUTOPHAGY PROTEIN 1"/>
    <property type="match status" value="1"/>
</dbReference>
<feature type="region of interest" description="Disordered" evidence="1">
    <location>
        <begin position="578"/>
        <end position="617"/>
    </location>
</feature>
<feature type="region of interest" description="Disordered" evidence="1">
    <location>
        <begin position="239"/>
        <end position="275"/>
    </location>
</feature>
<feature type="region of interest" description="Disordered" evidence="1">
    <location>
        <begin position="404"/>
        <end position="425"/>
    </location>
</feature>
<dbReference type="SUPFAM" id="SSF75011">
    <property type="entry name" value="3-carboxy-cis,cis-mucoante lactonizing enzyme"/>
    <property type="match status" value="1"/>
</dbReference>
<dbReference type="GO" id="GO:0000045">
    <property type="term" value="P:autophagosome assembly"/>
    <property type="evidence" value="ECO:0007669"/>
    <property type="project" value="TreeGrafter"/>
</dbReference>
<sequence length="739" mass="75179">GKLGPALTPGPAAPPLAAPRPPRHLGFVVPGASAAPPDQPRTPDAGPGPAPPLLNPAGSADLLSPLAHLALEGAAEMAGPSGAAPAAARAEEAPGGAGEAGAAARAALAAGWVPPGSSALPPSMVPTGWEVPFGAAHPPDDAAAAGRVGVDESLAPLPQIMAVFSAVAWNIVGEEQPARVTLRLWSFDPARPTASLEDLRLQVPDAVLCSEMGVSFSPCGRYLAAAVACRAGTRRGAPAPLGTPGHGTPAAGVAGPPHPSGSSAPGSEAPAPPPVPPGAGVAYEVRVLGLRAPWFGLVLRARRVHAAHCLTSVQFSPCSRHLLLAYGKKHVSLLRSLVHERGETRPMHTILEVVRLADGGLARVLPSCEDEINAACWHPHPGGGVAYGTKEGRLRVVTHDRADLCDEHDGSSGAPAPPTPPPGSGVLLQYMEGLAATPVAALPEPVEELLRRAQARAHEMVETLAAAPAHAPVAPAFQGPLNAGPDPELFAAPRPHDPTAPWRTPGRVEASPPPPSALWRRDAAPYAQALIRGVPVAGSQDEAARHMHGLFHGQVTGAAWGQGRLQRRGTAPTSAAAYGFRPRASDGPAARVAAATRGRAVPSAPGDESGAAGEAPVSAHDWRELPGAAQHPNPAAMAYEERMRRAALRAAGIPRHTSGASLLAAPLDVAAAVRDLQATWAGRVRAHQGALGALRAVRPREGAEPAAAGPASPRRAFAAAAVEAMLREMDAPRGRGGAE</sequence>
<feature type="region of interest" description="Disordered" evidence="1">
    <location>
        <begin position="1"/>
        <end position="59"/>
    </location>
</feature>
<proteinExistence type="predicted"/>
<accession>A0A1D2A3G8</accession>
<feature type="compositionally biased region" description="Low complexity" evidence="1">
    <location>
        <begin position="587"/>
        <end position="602"/>
    </location>
</feature>
<dbReference type="EMBL" id="GDKF01004908">
    <property type="protein sequence ID" value="JAT73714.1"/>
    <property type="molecule type" value="Transcribed_RNA"/>
</dbReference>
<organism evidence="2">
    <name type="scientific">Auxenochlorella protothecoides</name>
    <name type="common">Green microalga</name>
    <name type="synonym">Chlorella protothecoides</name>
    <dbReference type="NCBI Taxonomy" id="3075"/>
    <lineage>
        <taxon>Eukaryota</taxon>
        <taxon>Viridiplantae</taxon>
        <taxon>Chlorophyta</taxon>
        <taxon>core chlorophytes</taxon>
        <taxon>Trebouxiophyceae</taxon>
        <taxon>Chlorellales</taxon>
        <taxon>Chlorellaceae</taxon>
        <taxon>Auxenochlorella</taxon>
    </lineage>
</organism>
<dbReference type="GO" id="GO:0000423">
    <property type="term" value="P:mitophagy"/>
    <property type="evidence" value="ECO:0007669"/>
    <property type="project" value="TreeGrafter"/>
</dbReference>
<reference evidence="2" key="1">
    <citation type="submission" date="2015-08" db="EMBL/GenBank/DDBJ databases">
        <authorList>
            <person name="Babu N.S."/>
            <person name="Beckwith C.J."/>
            <person name="Beseler K.G."/>
            <person name="Brison A."/>
            <person name="Carone J.V."/>
            <person name="Caskin T.P."/>
            <person name="Diamond M."/>
            <person name="Durham M.E."/>
            <person name="Foxe J.M."/>
            <person name="Go M."/>
            <person name="Henderson B.A."/>
            <person name="Jones I.B."/>
            <person name="McGettigan J.A."/>
            <person name="Micheletti S.J."/>
            <person name="Nasrallah M.E."/>
            <person name="Ortiz D."/>
            <person name="Piller C.R."/>
            <person name="Privatt S.R."/>
            <person name="Schneider S.L."/>
            <person name="Sharp S."/>
            <person name="Smith T.C."/>
            <person name="Stanton J.D."/>
            <person name="Ullery H.E."/>
            <person name="Wilson R.J."/>
            <person name="Serrano M.G."/>
            <person name="Buck G."/>
            <person name="Lee V."/>
            <person name="Wang Y."/>
            <person name="Carvalho R."/>
            <person name="Voegtly L."/>
            <person name="Shi R."/>
            <person name="Duckworth R."/>
            <person name="Johnson A."/>
            <person name="Loviza R."/>
            <person name="Walstead R."/>
            <person name="Shah Z."/>
            <person name="Kiflezghi M."/>
            <person name="Wade K."/>
            <person name="Ball S.L."/>
            <person name="Bradley K.W."/>
            <person name="Asai D.J."/>
            <person name="Bowman C.A."/>
            <person name="Russell D.A."/>
            <person name="Pope W.H."/>
            <person name="Jacobs-Sera D."/>
            <person name="Hendrix R.W."/>
            <person name="Hatfull G.F."/>
        </authorList>
    </citation>
    <scope>NUCLEOTIDE SEQUENCE</scope>
</reference>
<gene>
    <name evidence="2" type="ORF">g.72146</name>
</gene>
<dbReference type="AlphaFoldDB" id="A0A1D2A3G8"/>
<evidence type="ECO:0000313" key="2">
    <source>
        <dbReference type="EMBL" id="JAT73714.1"/>
    </source>
</evidence>
<dbReference type="GO" id="GO:0080008">
    <property type="term" value="C:Cul4-RING E3 ubiquitin ligase complex"/>
    <property type="evidence" value="ECO:0007669"/>
    <property type="project" value="TreeGrafter"/>
</dbReference>
<protein>
    <submittedName>
        <fullName evidence="2">Uncharacterized protein</fullName>
    </submittedName>
</protein>
<name>A0A1D2A3G8_AUXPR</name>
<dbReference type="InterPro" id="IPR052596">
    <property type="entry name" value="AMBRA1_autophagy"/>
</dbReference>
<feature type="non-terminal residue" evidence="2">
    <location>
        <position position="1"/>
    </location>
</feature>
<feature type="compositionally biased region" description="Pro residues" evidence="1">
    <location>
        <begin position="11"/>
        <end position="20"/>
    </location>
</feature>
<feature type="compositionally biased region" description="Low complexity" evidence="1">
    <location>
        <begin position="1"/>
        <end position="10"/>
    </location>
</feature>
<feature type="compositionally biased region" description="Low complexity" evidence="1">
    <location>
        <begin position="239"/>
        <end position="269"/>
    </location>
</feature>